<gene>
    <name evidence="1" type="ORF">FHK82_09605</name>
</gene>
<evidence type="ECO:0000313" key="1">
    <source>
        <dbReference type="EMBL" id="TVT54756.1"/>
    </source>
</evidence>
<dbReference type="PROSITE" id="PS51257">
    <property type="entry name" value="PROKAR_LIPOPROTEIN"/>
    <property type="match status" value="1"/>
</dbReference>
<evidence type="ECO:0000313" key="2">
    <source>
        <dbReference type="Proteomes" id="UP000317355"/>
    </source>
</evidence>
<comment type="caution">
    <text evidence="1">The sequence shown here is derived from an EMBL/GenBank/DDBJ whole genome shotgun (WGS) entry which is preliminary data.</text>
</comment>
<organism evidence="1 2">
    <name type="scientific">Sedimenticola thiotaurini</name>
    <dbReference type="NCBI Taxonomy" id="1543721"/>
    <lineage>
        <taxon>Bacteria</taxon>
        <taxon>Pseudomonadati</taxon>
        <taxon>Pseudomonadota</taxon>
        <taxon>Gammaproteobacteria</taxon>
        <taxon>Chromatiales</taxon>
        <taxon>Sedimenticolaceae</taxon>
        <taxon>Sedimenticola</taxon>
    </lineage>
</organism>
<dbReference type="AlphaFoldDB" id="A0A558D189"/>
<protein>
    <submittedName>
        <fullName evidence="1">Uncharacterized protein</fullName>
    </submittedName>
</protein>
<dbReference type="Proteomes" id="UP000317355">
    <property type="component" value="Unassembled WGS sequence"/>
</dbReference>
<name>A0A558D189_9GAMM</name>
<reference evidence="1 2" key="1">
    <citation type="submission" date="2019-07" db="EMBL/GenBank/DDBJ databases">
        <title>The pathways for chlorine oxyanion respiration interact through the shared metabolite chlorate.</title>
        <authorList>
            <person name="Barnum T.P."/>
            <person name="Cheng Y."/>
            <person name="Hill K.A."/>
            <person name="Lucas L.N."/>
            <person name="Carlson H.K."/>
            <person name="Coates J.D."/>
        </authorList>
    </citation>
    <scope>NUCLEOTIDE SEQUENCE [LARGE SCALE GENOMIC DNA]</scope>
    <source>
        <strain evidence="1">BK-3</strain>
    </source>
</reference>
<proteinExistence type="predicted"/>
<sequence length="118" mass="12950">MISRIKIFLLIGLVGFGLTGCSGHPGSGNWGLIEPANGAVAKVLVHFEGRAELIDAKSGEASHHCFWGGKSDTEMQLDCTTPQDTETRLHYTLTVEQQDQMTLTYNGQLVGRYKRLPM</sequence>
<dbReference type="EMBL" id="VMRY01000040">
    <property type="protein sequence ID" value="TVT54756.1"/>
    <property type="molecule type" value="Genomic_DNA"/>
</dbReference>
<accession>A0A558D189</accession>